<feature type="domain" description="DM10" evidence="8">
    <location>
        <begin position="245"/>
        <end position="353"/>
    </location>
</feature>
<sequence>MRSDIQIPLLPGATPRQVPKEHYRKPHTLDMRNGYQVQPGSYVASMASASASGSATPSVSSLAALAQGTPAEIAQRLKELEPRITYRDQRYEPAFVAYDKLVLSFAAYYLEELRESPEPFHLRVVKVLYYVEDDTMAIVEPAVENSGILQGVLIARSRLPKSSNAFYTAQDLGVGKSITVYAKTFHLVSCDDFTRRHFENEMGVNMPANQPMPQDPALTQRHRPARRETEKTASPDKLKMFLENDRKVLRFYCSWDDTKLHGEKRHFCLHWYLVDNTVQVRELLRVNSGRTGPAVMLRRQRLPKRWTHLAESVVQEWYQWSELRVGSTINVLGRAFVLHDCDAYTRQYFEEQGQPAQPAGTPLGAGLHALAQAQLSPEGPEAHQPAEPVTPAYPPYNGFGTPEDSLGSCKYMILKPPRKHTNPGFAENDVLHFLAQMISRHPEDSDRRFVVSYHLMDNTISIHEKVRRNIGFIGGKFLERGPVLRSTVAADGSIIADPPERVGSTRAEDYLLPEDFQLGQQVVIHGHRFELIEADQSTMAYFEARRHD</sequence>
<protein>
    <recommendedName>
        <fullName evidence="8">DM10 domain-containing protein</fullName>
    </recommendedName>
</protein>
<proteinExistence type="predicted"/>
<dbReference type="Pfam" id="PF06565">
    <property type="entry name" value="DM10_dom"/>
    <property type="match status" value="3"/>
</dbReference>
<dbReference type="FunFam" id="2.30.29.170:FF:000004">
    <property type="entry name" value="EF-hand domain containing 2"/>
    <property type="match status" value="1"/>
</dbReference>
<dbReference type="AlphaFoldDB" id="A0A4P9XBE5"/>
<dbReference type="GO" id="GO:0060285">
    <property type="term" value="P:cilium-dependent cell motility"/>
    <property type="evidence" value="ECO:0007669"/>
    <property type="project" value="TreeGrafter"/>
</dbReference>
<evidence type="ECO:0000259" key="8">
    <source>
        <dbReference type="PROSITE" id="PS51336"/>
    </source>
</evidence>
<keyword evidence="5" id="KW-0206">Cytoskeleton</keyword>
<evidence type="ECO:0000313" key="9">
    <source>
        <dbReference type="EMBL" id="RKP02706.1"/>
    </source>
</evidence>
<feature type="domain" description="DM10" evidence="8">
    <location>
        <begin position="99"/>
        <end position="202"/>
    </location>
</feature>
<dbReference type="GO" id="GO:0000281">
    <property type="term" value="P:mitotic cytokinesis"/>
    <property type="evidence" value="ECO:0007669"/>
    <property type="project" value="TreeGrafter"/>
</dbReference>
<dbReference type="InterPro" id="IPR040193">
    <property type="entry name" value="EFHC1/EFHC2/EFHB"/>
</dbReference>
<evidence type="ECO:0000256" key="5">
    <source>
        <dbReference type="ARBA" id="ARBA00023212"/>
    </source>
</evidence>
<dbReference type="GO" id="GO:0072686">
    <property type="term" value="C:mitotic spindle"/>
    <property type="evidence" value="ECO:0007669"/>
    <property type="project" value="TreeGrafter"/>
</dbReference>
<keyword evidence="6" id="KW-0966">Cell projection</keyword>
<dbReference type="GO" id="GO:0007052">
    <property type="term" value="P:mitotic spindle organization"/>
    <property type="evidence" value="ECO:0007669"/>
    <property type="project" value="TreeGrafter"/>
</dbReference>
<evidence type="ECO:0000256" key="7">
    <source>
        <dbReference type="SAM" id="MobiDB-lite"/>
    </source>
</evidence>
<keyword evidence="10" id="KW-1185">Reference proteome</keyword>
<feature type="domain" description="DM10" evidence="8">
    <location>
        <begin position="427"/>
        <end position="546"/>
    </location>
</feature>
<dbReference type="Gene3D" id="2.30.29.170">
    <property type="match status" value="3"/>
</dbReference>
<dbReference type="EMBL" id="ML014137">
    <property type="protein sequence ID" value="RKP02706.1"/>
    <property type="molecule type" value="Genomic_DNA"/>
</dbReference>
<evidence type="ECO:0000256" key="2">
    <source>
        <dbReference type="ARBA" id="ARBA00004245"/>
    </source>
</evidence>
<evidence type="ECO:0000256" key="6">
    <source>
        <dbReference type="ARBA" id="ARBA00023273"/>
    </source>
</evidence>
<dbReference type="GO" id="GO:0043014">
    <property type="term" value="F:alpha-tubulin binding"/>
    <property type="evidence" value="ECO:0007669"/>
    <property type="project" value="TreeGrafter"/>
</dbReference>
<accession>A0A4P9XBE5</accession>
<gene>
    <name evidence="9" type="ORF">CXG81DRAFT_29455</name>
</gene>
<dbReference type="STRING" id="1555241.A0A4P9XBE5"/>
<comment type="subcellular location">
    <subcellularLocation>
        <location evidence="1">Cell projection</location>
        <location evidence="1">Cilium</location>
    </subcellularLocation>
    <subcellularLocation>
        <location evidence="2">Cytoplasm</location>
        <location evidence="2">Cytoskeleton</location>
    </subcellularLocation>
</comment>
<dbReference type="SMART" id="SM00676">
    <property type="entry name" value="DM10"/>
    <property type="match status" value="3"/>
</dbReference>
<dbReference type="PANTHER" id="PTHR12086:SF9">
    <property type="entry name" value="EF-HAND DOMAIN-CONTAINING PROTEIN 1"/>
    <property type="match status" value="1"/>
</dbReference>
<dbReference type="PROSITE" id="PS51336">
    <property type="entry name" value="DM10"/>
    <property type="match status" value="3"/>
</dbReference>
<evidence type="ECO:0000313" key="10">
    <source>
        <dbReference type="Proteomes" id="UP000274922"/>
    </source>
</evidence>
<evidence type="ECO:0000256" key="3">
    <source>
        <dbReference type="ARBA" id="ARBA00022490"/>
    </source>
</evidence>
<dbReference type="OrthoDB" id="10255210at2759"/>
<keyword evidence="4" id="KW-0677">Repeat</keyword>
<evidence type="ECO:0000256" key="4">
    <source>
        <dbReference type="ARBA" id="ARBA00022737"/>
    </source>
</evidence>
<organism evidence="9 10">
    <name type="scientific">Caulochytrium protostelioides</name>
    <dbReference type="NCBI Taxonomy" id="1555241"/>
    <lineage>
        <taxon>Eukaryota</taxon>
        <taxon>Fungi</taxon>
        <taxon>Fungi incertae sedis</taxon>
        <taxon>Chytridiomycota</taxon>
        <taxon>Chytridiomycota incertae sedis</taxon>
        <taxon>Chytridiomycetes</taxon>
        <taxon>Caulochytriales</taxon>
        <taxon>Caulochytriaceae</taxon>
        <taxon>Caulochytrium</taxon>
    </lineage>
</organism>
<keyword evidence="3" id="KW-0963">Cytoplasm</keyword>
<reference evidence="10" key="1">
    <citation type="journal article" date="2018" name="Nat. Microbiol.">
        <title>Leveraging single-cell genomics to expand the fungal tree of life.</title>
        <authorList>
            <person name="Ahrendt S.R."/>
            <person name="Quandt C.A."/>
            <person name="Ciobanu D."/>
            <person name="Clum A."/>
            <person name="Salamov A."/>
            <person name="Andreopoulos B."/>
            <person name="Cheng J.F."/>
            <person name="Woyke T."/>
            <person name="Pelin A."/>
            <person name="Henrissat B."/>
            <person name="Reynolds N.K."/>
            <person name="Benny G.L."/>
            <person name="Smith M.E."/>
            <person name="James T.Y."/>
            <person name="Grigoriev I.V."/>
        </authorList>
    </citation>
    <scope>NUCLEOTIDE SEQUENCE [LARGE SCALE GENOMIC DNA]</scope>
    <source>
        <strain evidence="10">ATCC 52028</strain>
    </source>
</reference>
<feature type="region of interest" description="Disordered" evidence="7">
    <location>
        <begin position="205"/>
        <end position="233"/>
    </location>
</feature>
<dbReference type="GO" id="GO:0005930">
    <property type="term" value="C:axoneme"/>
    <property type="evidence" value="ECO:0007669"/>
    <property type="project" value="TreeGrafter"/>
</dbReference>
<evidence type="ECO:0000256" key="1">
    <source>
        <dbReference type="ARBA" id="ARBA00004138"/>
    </source>
</evidence>
<dbReference type="Proteomes" id="UP000274922">
    <property type="component" value="Unassembled WGS sequence"/>
</dbReference>
<name>A0A4P9XBE5_9FUNG</name>
<dbReference type="InterPro" id="IPR006602">
    <property type="entry name" value="DM10_dom"/>
</dbReference>
<dbReference type="PANTHER" id="PTHR12086">
    <property type="entry name" value="EF-HAND DOMAIN C-TERMINAL CONTAINING PROTEIN"/>
    <property type="match status" value="1"/>
</dbReference>